<name>A0A0V8HCW2_9BACI</name>
<evidence type="ECO:0000313" key="2">
    <source>
        <dbReference type="EMBL" id="SCC23259.1"/>
    </source>
</evidence>
<dbReference type="Proteomes" id="UP000181997">
    <property type="component" value="Unassembled WGS sequence"/>
</dbReference>
<dbReference type="AlphaFoldDB" id="A0A0V8HCW2"/>
<keyword evidence="3" id="KW-1185">Reference proteome</keyword>
<reference evidence="3" key="1">
    <citation type="submission" date="2016-08" db="EMBL/GenBank/DDBJ databases">
        <authorList>
            <person name="Varghese N."/>
            <person name="Submissions Spin"/>
        </authorList>
    </citation>
    <scope>NUCLEOTIDE SEQUENCE [LARGE SCALE GENOMIC DNA]</scope>
    <source>
        <strain evidence="3">SGD-1123</strain>
    </source>
</reference>
<dbReference type="InterPro" id="IPR005835">
    <property type="entry name" value="NTP_transferase_dom"/>
</dbReference>
<dbReference type="GO" id="GO:0009298">
    <property type="term" value="P:GDP-mannose biosynthetic process"/>
    <property type="evidence" value="ECO:0007669"/>
    <property type="project" value="TreeGrafter"/>
</dbReference>
<dbReference type="PANTHER" id="PTHR46390:SF1">
    <property type="entry name" value="MANNOSE-1-PHOSPHATE GUANYLYLTRANSFERASE"/>
    <property type="match status" value="1"/>
</dbReference>
<dbReference type="SUPFAM" id="SSF53448">
    <property type="entry name" value="Nucleotide-diphospho-sugar transferases"/>
    <property type="match status" value="1"/>
</dbReference>
<keyword evidence="2" id="KW-0548">Nucleotidyltransferase</keyword>
<sequence length="455" mass="51249">MRIVLLSGGSGKRLWPLSNDARSKQFLKVLKNEQGKMESMVQRVWRQLRKADLADQAIVATSSSQVEMLHNQLGANIPVVVEPERKDTFPAIALAAVYLYSVERCSLDEVIGVLPVDPFVEDHFFETIKELERGLDESAADMALLGVTPTYPSEKYGYIVPGSRIPGDFIHVSKFREKPDEATAKKLIHQQALWNCGVFSFRLGYIIQLLKRKNIPTQYDALLTYYGQLQSNSFDYEVVEKASNIIAIPYSGYWKDLGTWSTLTDEMDTSVIGNGVISKDVINSCIVNELEIPILLNGVENIVVAASPDGLLVTEKKSSHKIKEYVSHFQEGPMYQEYWWGWSRVIEYSKKGEGEETLMEKIHLTAGRNLNDRGRGNQEVWTVIEGEGTLVLNDEFSIAGTGTSLTIPEGKNFSWEARSDMKLIVIRTGTHLMAHRRKNGRLDGTMNRPVYSNYS</sequence>
<dbReference type="InterPro" id="IPR011051">
    <property type="entry name" value="RmlC_Cupin_sf"/>
</dbReference>
<dbReference type="PANTHER" id="PTHR46390">
    <property type="entry name" value="MANNOSE-1-PHOSPHATE GUANYLYLTRANSFERASE"/>
    <property type="match status" value="1"/>
</dbReference>
<dbReference type="Pfam" id="PF00483">
    <property type="entry name" value="NTP_transferase"/>
    <property type="match status" value="1"/>
</dbReference>
<dbReference type="EMBL" id="FMAU01000004">
    <property type="protein sequence ID" value="SCC23259.1"/>
    <property type="molecule type" value="Genomic_DNA"/>
</dbReference>
<dbReference type="OrthoDB" id="9806359at2"/>
<protein>
    <submittedName>
        <fullName evidence="2">Mannose-1-phosphate guanylyltransferase</fullName>
    </submittedName>
</protein>
<gene>
    <name evidence="2" type="ORF">GA0061094_3297</name>
</gene>
<evidence type="ECO:0000313" key="3">
    <source>
        <dbReference type="Proteomes" id="UP000181997"/>
    </source>
</evidence>
<organism evidence="2 3">
    <name type="scientific">[Bacillus] enclensis</name>
    <dbReference type="NCBI Taxonomy" id="1402860"/>
    <lineage>
        <taxon>Bacteria</taxon>
        <taxon>Bacillati</taxon>
        <taxon>Bacillota</taxon>
        <taxon>Bacilli</taxon>
        <taxon>Bacillales</taxon>
        <taxon>Bacillaceae</taxon>
        <taxon>Rossellomorea</taxon>
    </lineage>
</organism>
<dbReference type="InterPro" id="IPR029044">
    <property type="entry name" value="Nucleotide-diphossugar_trans"/>
</dbReference>
<dbReference type="InterPro" id="IPR051161">
    <property type="entry name" value="Mannose-6P_isomerase_type2"/>
</dbReference>
<dbReference type="RefSeq" id="WP_058299285.1">
    <property type="nucleotide sequence ID" value="NZ_FMAU01000004.1"/>
</dbReference>
<proteinExistence type="predicted"/>
<accession>A0A0V8HCW2</accession>
<dbReference type="InterPro" id="IPR014710">
    <property type="entry name" value="RmlC-like_jellyroll"/>
</dbReference>
<evidence type="ECO:0000259" key="1">
    <source>
        <dbReference type="Pfam" id="PF00483"/>
    </source>
</evidence>
<dbReference type="SUPFAM" id="SSF51182">
    <property type="entry name" value="RmlC-like cupins"/>
    <property type="match status" value="1"/>
</dbReference>
<feature type="domain" description="Nucleotidyl transferase" evidence="1">
    <location>
        <begin position="4"/>
        <end position="267"/>
    </location>
</feature>
<dbReference type="Gene3D" id="2.60.120.10">
    <property type="entry name" value="Jelly Rolls"/>
    <property type="match status" value="1"/>
</dbReference>
<keyword evidence="2" id="KW-0808">Transferase</keyword>
<dbReference type="GO" id="GO:0004475">
    <property type="term" value="F:mannose-1-phosphate guanylyltransferase (GTP) activity"/>
    <property type="evidence" value="ECO:0007669"/>
    <property type="project" value="TreeGrafter"/>
</dbReference>
<dbReference type="Gene3D" id="3.90.550.10">
    <property type="entry name" value="Spore Coat Polysaccharide Biosynthesis Protein SpsA, Chain A"/>
    <property type="match status" value="1"/>
</dbReference>